<keyword evidence="2" id="KW-1185">Reference proteome</keyword>
<evidence type="ECO:0000313" key="1">
    <source>
        <dbReference type="EMBL" id="KHJ76949.1"/>
    </source>
</evidence>
<evidence type="ECO:0000313" key="2">
    <source>
        <dbReference type="Proteomes" id="UP000053660"/>
    </source>
</evidence>
<reference evidence="1 2" key="1">
    <citation type="submission" date="2014-03" db="EMBL/GenBank/DDBJ databases">
        <title>Draft genome of the hookworm Oesophagostomum dentatum.</title>
        <authorList>
            <person name="Mitreva M."/>
        </authorList>
    </citation>
    <scope>NUCLEOTIDE SEQUENCE [LARGE SCALE GENOMIC DNA]</scope>
    <source>
        <strain evidence="1 2">OD-Hann</strain>
    </source>
</reference>
<dbReference type="OrthoDB" id="5777157at2759"/>
<name>A0A0B1RW94_OESDE</name>
<dbReference type="AlphaFoldDB" id="A0A0B1RW94"/>
<accession>A0A0B1RW94</accession>
<dbReference type="Proteomes" id="UP000053660">
    <property type="component" value="Unassembled WGS sequence"/>
</dbReference>
<proteinExistence type="predicted"/>
<sequence length="63" mass="7766">MIQPMYESACKNPNEEQKKKVLQDITEKMEYLLDDIIFYYERNLKIKREKQSKEVCEIQDCRF</sequence>
<protein>
    <submittedName>
        <fullName evidence="1">Uncharacterized protein</fullName>
    </submittedName>
</protein>
<gene>
    <name evidence="1" type="ORF">OESDEN_23431</name>
</gene>
<organism evidence="1 2">
    <name type="scientific">Oesophagostomum dentatum</name>
    <name type="common">Nodular worm</name>
    <dbReference type="NCBI Taxonomy" id="61180"/>
    <lineage>
        <taxon>Eukaryota</taxon>
        <taxon>Metazoa</taxon>
        <taxon>Ecdysozoa</taxon>
        <taxon>Nematoda</taxon>
        <taxon>Chromadorea</taxon>
        <taxon>Rhabditida</taxon>
        <taxon>Rhabditina</taxon>
        <taxon>Rhabditomorpha</taxon>
        <taxon>Strongyloidea</taxon>
        <taxon>Strongylidae</taxon>
        <taxon>Oesophagostomum</taxon>
    </lineage>
</organism>
<dbReference type="EMBL" id="KN611249">
    <property type="protein sequence ID" value="KHJ76949.1"/>
    <property type="molecule type" value="Genomic_DNA"/>
</dbReference>